<evidence type="ECO:0000256" key="3">
    <source>
        <dbReference type="ARBA" id="ARBA00022723"/>
    </source>
</evidence>
<dbReference type="GO" id="GO:0030600">
    <property type="term" value="F:feruloyl esterase activity"/>
    <property type="evidence" value="ECO:0007669"/>
    <property type="project" value="UniProtKB-ARBA"/>
</dbReference>
<dbReference type="InterPro" id="IPR029058">
    <property type="entry name" value="AB_hydrolase_fold"/>
</dbReference>
<name>A0A6A4HSM5_9AGAR</name>
<proteinExistence type="inferred from homology"/>
<dbReference type="OrthoDB" id="3039123at2759"/>
<dbReference type="AlphaFoldDB" id="A0A6A4HSM5"/>
<evidence type="ECO:0000256" key="5">
    <source>
        <dbReference type="ARBA" id="ARBA00022801"/>
    </source>
</evidence>
<keyword evidence="4 8" id="KW-0732">Signal</keyword>
<evidence type="ECO:0000256" key="8">
    <source>
        <dbReference type="RuleBase" id="RU361238"/>
    </source>
</evidence>
<dbReference type="EC" id="3.1.1.-" evidence="8"/>
<dbReference type="Proteomes" id="UP000799118">
    <property type="component" value="Unassembled WGS sequence"/>
</dbReference>
<dbReference type="Pfam" id="PF07519">
    <property type="entry name" value="Tannase"/>
    <property type="match status" value="2"/>
</dbReference>
<evidence type="ECO:0000256" key="6">
    <source>
        <dbReference type="ARBA" id="ARBA00022837"/>
    </source>
</evidence>
<accession>A0A6A4HSM5</accession>
<evidence type="ECO:0000256" key="4">
    <source>
        <dbReference type="ARBA" id="ARBA00022729"/>
    </source>
</evidence>
<keyword evidence="2" id="KW-0719">Serine esterase</keyword>
<organism evidence="9 10">
    <name type="scientific">Gymnopus androsaceus JB14</name>
    <dbReference type="NCBI Taxonomy" id="1447944"/>
    <lineage>
        <taxon>Eukaryota</taxon>
        <taxon>Fungi</taxon>
        <taxon>Dikarya</taxon>
        <taxon>Basidiomycota</taxon>
        <taxon>Agaricomycotina</taxon>
        <taxon>Agaricomycetes</taxon>
        <taxon>Agaricomycetidae</taxon>
        <taxon>Agaricales</taxon>
        <taxon>Marasmiineae</taxon>
        <taxon>Omphalotaceae</taxon>
        <taxon>Gymnopus</taxon>
    </lineage>
</organism>
<feature type="signal peptide" evidence="8">
    <location>
        <begin position="1"/>
        <end position="18"/>
    </location>
</feature>
<evidence type="ECO:0000256" key="1">
    <source>
        <dbReference type="ARBA" id="ARBA00006249"/>
    </source>
</evidence>
<evidence type="ECO:0000256" key="2">
    <source>
        <dbReference type="ARBA" id="ARBA00022487"/>
    </source>
</evidence>
<dbReference type="PANTHER" id="PTHR33938">
    <property type="entry name" value="FERULOYL ESTERASE B-RELATED"/>
    <property type="match status" value="1"/>
</dbReference>
<dbReference type="InterPro" id="IPR011118">
    <property type="entry name" value="Tannase/feruloyl_esterase"/>
</dbReference>
<feature type="chain" id="PRO_5025711882" description="Carboxylic ester hydrolase" evidence="8">
    <location>
        <begin position="19"/>
        <end position="455"/>
    </location>
</feature>
<keyword evidence="3" id="KW-0479">Metal-binding</keyword>
<evidence type="ECO:0000256" key="7">
    <source>
        <dbReference type="ARBA" id="ARBA00023157"/>
    </source>
</evidence>
<evidence type="ECO:0000313" key="10">
    <source>
        <dbReference type="Proteomes" id="UP000799118"/>
    </source>
</evidence>
<protein>
    <recommendedName>
        <fullName evidence="8">Carboxylic ester hydrolase</fullName>
        <ecNumber evidence="8">3.1.1.-</ecNumber>
    </recommendedName>
</protein>
<dbReference type="EMBL" id="ML769451">
    <property type="protein sequence ID" value="KAE9400963.1"/>
    <property type="molecule type" value="Genomic_DNA"/>
</dbReference>
<keyword evidence="7" id="KW-1015">Disulfide bond</keyword>
<keyword evidence="6" id="KW-0106">Calcium</keyword>
<gene>
    <name evidence="9" type="ORF">BT96DRAFT_956666</name>
</gene>
<reference evidence="9" key="1">
    <citation type="journal article" date="2019" name="Environ. Microbiol.">
        <title>Fungal ecological strategies reflected in gene transcription - a case study of two litter decomposers.</title>
        <authorList>
            <person name="Barbi F."/>
            <person name="Kohler A."/>
            <person name="Barry K."/>
            <person name="Baskaran P."/>
            <person name="Daum C."/>
            <person name="Fauchery L."/>
            <person name="Ihrmark K."/>
            <person name="Kuo A."/>
            <person name="LaButti K."/>
            <person name="Lipzen A."/>
            <person name="Morin E."/>
            <person name="Grigoriev I.V."/>
            <person name="Henrissat B."/>
            <person name="Lindahl B."/>
            <person name="Martin F."/>
        </authorList>
    </citation>
    <scope>NUCLEOTIDE SEQUENCE</scope>
    <source>
        <strain evidence="9">JB14</strain>
    </source>
</reference>
<dbReference type="PANTHER" id="PTHR33938:SF16">
    <property type="entry name" value="CARBOXYLIC ESTER HYDROLASE"/>
    <property type="match status" value="1"/>
</dbReference>
<dbReference type="SUPFAM" id="SSF53474">
    <property type="entry name" value="alpha/beta-Hydrolases"/>
    <property type="match status" value="1"/>
</dbReference>
<sequence>MRSSLWLFASATSTCVYAITLEMCPADGFYPGITASSAAVTANPVTNVSVSNRYLSTGGGSYASPLEPCLFPEKSFMARSQEPTDGGPECTMDWQSIYMFSYQAIHELSVVGKAFTKEFFNMTDTTKLYSYYQGCSEGGREGWSQVQRFGDEWDGAVIGAPAFRYAFHRFSTCTQGSSNRLWDTLLQPCELEKIVNETNHSLVDDNDIDVLIGESYYCAATTGITGTVSAEGVADSDGNQVYFSYRPSAAFDDAETEWMNETSQSWEVTPSSLGGETVAVLLQLQNITNIPTLDGATYDTLRDWIWQFWNRYSDSLMTTLPDLTPFMSSSGKVLHYHSESDYSIPRTSSVHYYESVRSVMYPGLSYNDSVDAMNDWYRLFLVPGAGHCAPNNGVEPVTLNATVLQGDDIGMVQQICSWPLRPLWTSNGTVMECVYDQKSIDNWQYDLNAFPLPVY</sequence>
<keyword evidence="10" id="KW-1185">Reference proteome</keyword>
<dbReference type="GO" id="GO:0046872">
    <property type="term" value="F:metal ion binding"/>
    <property type="evidence" value="ECO:0007669"/>
    <property type="project" value="UniProtKB-KW"/>
</dbReference>
<keyword evidence="5 8" id="KW-0378">Hydrolase</keyword>
<evidence type="ECO:0000313" key="9">
    <source>
        <dbReference type="EMBL" id="KAE9400963.1"/>
    </source>
</evidence>
<comment type="similarity">
    <text evidence="1 8">Belongs to the tannase family.</text>
</comment>